<comment type="similarity">
    <text evidence="2 8">Belongs to the ARF family.</text>
</comment>
<dbReference type="PROSITE" id="PS50863">
    <property type="entry name" value="B3"/>
    <property type="match status" value="1"/>
</dbReference>
<dbReference type="Proteomes" id="UP000824469">
    <property type="component" value="Unassembled WGS sequence"/>
</dbReference>
<dbReference type="FunFam" id="3.10.20.90:FF:000047">
    <property type="entry name" value="Auxin response factor"/>
    <property type="match status" value="1"/>
</dbReference>
<dbReference type="FunFam" id="2.30.30.1040:FF:000001">
    <property type="entry name" value="Auxin response factor"/>
    <property type="match status" value="1"/>
</dbReference>
<evidence type="ECO:0000256" key="7">
    <source>
        <dbReference type="ARBA" id="ARBA00023294"/>
    </source>
</evidence>
<dbReference type="CDD" id="cd10017">
    <property type="entry name" value="B3_DNA"/>
    <property type="match status" value="1"/>
</dbReference>
<dbReference type="Gene3D" id="2.30.30.1040">
    <property type="match status" value="1"/>
</dbReference>
<evidence type="ECO:0000256" key="1">
    <source>
        <dbReference type="ARBA" id="ARBA00004123"/>
    </source>
</evidence>
<feature type="non-terminal residue" evidence="11">
    <location>
        <position position="772"/>
    </location>
</feature>
<evidence type="ECO:0000256" key="8">
    <source>
        <dbReference type="RuleBase" id="RU004561"/>
    </source>
</evidence>
<protein>
    <recommendedName>
        <fullName evidence="8">Auxin response factor</fullName>
    </recommendedName>
</protein>
<dbReference type="InterPro" id="IPR015300">
    <property type="entry name" value="DNA-bd_pseudobarrel_sf"/>
</dbReference>
<evidence type="ECO:0000256" key="4">
    <source>
        <dbReference type="ARBA" id="ARBA00023125"/>
    </source>
</evidence>
<evidence type="ECO:0000259" key="10">
    <source>
        <dbReference type="PROSITE" id="PS51745"/>
    </source>
</evidence>
<dbReference type="SUPFAM" id="SSF101936">
    <property type="entry name" value="DNA-binding pseudobarrel domain"/>
    <property type="match status" value="1"/>
</dbReference>
<evidence type="ECO:0000256" key="5">
    <source>
        <dbReference type="ARBA" id="ARBA00023163"/>
    </source>
</evidence>
<name>A0AA38G598_TAXCH</name>
<comment type="function">
    <text evidence="8">Auxin response factors (ARFs) are transcriptional factors that bind specifically to the DNA sequence 5'-TGTCTC-3' found in the auxin-responsive promoter elements (AuxREs).</text>
</comment>
<dbReference type="PANTHER" id="PTHR31384">
    <property type="entry name" value="AUXIN RESPONSE FACTOR 4-RELATED"/>
    <property type="match status" value="1"/>
</dbReference>
<dbReference type="AlphaFoldDB" id="A0AA38G598"/>
<keyword evidence="4 8" id="KW-0238">DNA-binding</keyword>
<dbReference type="InterPro" id="IPR033389">
    <property type="entry name" value="AUX/IAA_dom"/>
</dbReference>
<keyword evidence="7 8" id="KW-0927">Auxin signaling pathway</keyword>
<feature type="domain" description="PB1" evidence="10">
    <location>
        <begin position="643"/>
        <end position="725"/>
    </location>
</feature>
<dbReference type="GO" id="GO:0006355">
    <property type="term" value="P:regulation of DNA-templated transcription"/>
    <property type="evidence" value="ECO:0007669"/>
    <property type="project" value="InterPro"/>
</dbReference>
<comment type="subunit">
    <text evidence="8">Homodimers and heterodimers.</text>
</comment>
<keyword evidence="6 8" id="KW-0539">Nucleus</keyword>
<dbReference type="GO" id="GO:0003677">
    <property type="term" value="F:DNA binding"/>
    <property type="evidence" value="ECO:0007669"/>
    <property type="project" value="UniProtKB-KW"/>
</dbReference>
<evidence type="ECO:0000256" key="2">
    <source>
        <dbReference type="ARBA" id="ARBA00007853"/>
    </source>
</evidence>
<dbReference type="Gene3D" id="3.10.20.90">
    <property type="entry name" value="Phosphatidylinositol 3-kinase Catalytic Subunit, Chain A, domain 1"/>
    <property type="match status" value="1"/>
</dbReference>
<reference evidence="11 12" key="1">
    <citation type="journal article" date="2021" name="Nat. Plants">
        <title>The Taxus genome provides insights into paclitaxel biosynthesis.</title>
        <authorList>
            <person name="Xiong X."/>
            <person name="Gou J."/>
            <person name="Liao Q."/>
            <person name="Li Y."/>
            <person name="Zhou Q."/>
            <person name="Bi G."/>
            <person name="Li C."/>
            <person name="Du R."/>
            <person name="Wang X."/>
            <person name="Sun T."/>
            <person name="Guo L."/>
            <person name="Liang H."/>
            <person name="Lu P."/>
            <person name="Wu Y."/>
            <person name="Zhang Z."/>
            <person name="Ro D.K."/>
            <person name="Shang Y."/>
            <person name="Huang S."/>
            <person name="Yan J."/>
        </authorList>
    </citation>
    <scope>NUCLEOTIDE SEQUENCE [LARGE SCALE GENOMIC DNA]</scope>
    <source>
        <strain evidence="11">Ta-2019</strain>
    </source>
</reference>
<dbReference type="InterPro" id="IPR010525">
    <property type="entry name" value="ARF_dom"/>
</dbReference>
<comment type="caution">
    <text evidence="11">The sequence shown here is derived from an EMBL/GenBank/DDBJ whole genome shotgun (WGS) entry which is preliminary data.</text>
</comment>
<dbReference type="PROSITE" id="PS51745">
    <property type="entry name" value="PB1"/>
    <property type="match status" value="1"/>
</dbReference>
<dbReference type="SUPFAM" id="SSF54277">
    <property type="entry name" value="CAD &amp; PB1 domains"/>
    <property type="match status" value="1"/>
</dbReference>
<evidence type="ECO:0000259" key="9">
    <source>
        <dbReference type="PROSITE" id="PS50863"/>
    </source>
</evidence>
<dbReference type="InterPro" id="IPR053793">
    <property type="entry name" value="PB1-like"/>
</dbReference>
<sequence length="772" mass="85851">ADQETDEVYAQLTLVPISEPTERCSEAEAKGVHSSTVCPHMFCKTLTASDTSTHGGFSVPRRAAEDCFPPLDYNQQRPSQELMAKDLHGIEWKFRHIYRGQPRRHLLTTGWSVFVSHKRLVSGDAVLFLRGENGELRLGIRRAARQQSGIPSSVLSSENMNLGLLAAAAHAVATKSLFHIFYNPRTSPAEFVIPYHKFVKSVNQSLSIGMRFKMRFETEDAAERRYIGTITGIGDIEPSRWPDSKWRSLKVEWDEHVANERKEKVSPWEIEPFISAAGLNHSASPRIKRLRTSLASTPTDLSICDGDRLLDFEESAGFQKVLQGQELVPLRENLRDGIGLRKCQEREEPLYGNPVLAKSRSKSETSGRCYQPPSSELFCTKDTFGRFYPSEVQRLAGNSALQCTDINQQHPKVIMQLKGRDNSSSIHLNTVNCGSTELGVSFSSFHPQELNNTEIQLIGMPLCFGTSAYCHGDLPNVYGHVFPFGHNSLQIGVPGIAARWQDPFVSPSGLEETKCPAQAIDILSSDLSVGQNKSIPSEIPCCQNDDLDAVKGKQTCKIFGFSLIEEPPCLGVVSSRISRNGTSNDLHGALIHRVKSSALEKLDEPQKVSHEQCRKMIALECTDQELNVQKAARTQTPVQSSGRSCKKVHKQGNAVGRAVDLSKLDGYHELLNELERLFNMEGLLRDTKKGWQVVYTDSEGDMMLVGDDPWPEFCNIACKILIYPVDDVQKMSQTQFSNDALSCSEDQPATVEISRCSIHHQDSSSRVTTGML</sequence>
<dbReference type="OMA" id="PCPREND"/>
<dbReference type="EMBL" id="JAHRHJ020000005">
    <property type="protein sequence ID" value="KAH9315720.1"/>
    <property type="molecule type" value="Genomic_DNA"/>
</dbReference>
<dbReference type="Pfam" id="PF02362">
    <property type="entry name" value="B3"/>
    <property type="match status" value="1"/>
</dbReference>
<dbReference type="InterPro" id="IPR003340">
    <property type="entry name" value="B3_DNA-bd"/>
</dbReference>
<keyword evidence="5 8" id="KW-0804">Transcription</keyword>
<keyword evidence="3 8" id="KW-0805">Transcription regulation</keyword>
<accession>A0AA38G598</accession>
<organism evidence="11 12">
    <name type="scientific">Taxus chinensis</name>
    <name type="common">Chinese yew</name>
    <name type="synonym">Taxus wallichiana var. chinensis</name>
    <dbReference type="NCBI Taxonomy" id="29808"/>
    <lineage>
        <taxon>Eukaryota</taxon>
        <taxon>Viridiplantae</taxon>
        <taxon>Streptophyta</taxon>
        <taxon>Embryophyta</taxon>
        <taxon>Tracheophyta</taxon>
        <taxon>Spermatophyta</taxon>
        <taxon>Pinopsida</taxon>
        <taxon>Pinidae</taxon>
        <taxon>Conifers II</taxon>
        <taxon>Cupressales</taxon>
        <taxon>Taxaceae</taxon>
        <taxon>Taxus</taxon>
    </lineage>
</organism>
<dbReference type="GO" id="GO:0005634">
    <property type="term" value="C:nucleus"/>
    <property type="evidence" value="ECO:0007669"/>
    <property type="project" value="UniProtKB-SubCell"/>
</dbReference>
<dbReference type="Pfam" id="PF06507">
    <property type="entry name" value="ARF_AD"/>
    <property type="match status" value="1"/>
</dbReference>
<dbReference type="GO" id="GO:0009734">
    <property type="term" value="P:auxin-activated signaling pathway"/>
    <property type="evidence" value="ECO:0007669"/>
    <property type="project" value="UniProtKB-KW"/>
</dbReference>
<dbReference type="SMART" id="SM01019">
    <property type="entry name" value="B3"/>
    <property type="match status" value="1"/>
</dbReference>
<evidence type="ECO:0000256" key="6">
    <source>
        <dbReference type="ARBA" id="ARBA00023242"/>
    </source>
</evidence>
<evidence type="ECO:0000256" key="3">
    <source>
        <dbReference type="ARBA" id="ARBA00023015"/>
    </source>
</evidence>
<dbReference type="FunFam" id="2.40.330.10:FF:000001">
    <property type="entry name" value="Auxin response factor"/>
    <property type="match status" value="1"/>
</dbReference>
<comment type="subcellular location">
    <subcellularLocation>
        <location evidence="1 8">Nucleus</location>
    </subcellularLocation>
</comment>
<keyword evidence="12" id="KW-1185">Reference proteome</keyword>
<feature type="domain" description="TF-B3" evidence="9">
    <location>
        <begin position="42"/>
        <end position="144"/>
    </location>
</feature>
<dbReference type="Gene3D" id="2.40.330.10">
    <property type="entry name" value="DNA-binding pseudobarrel domain"/>
    <property type="match status" value="1"/>
</dbReference>
<dbReference type="PANTHER" id="PTHR31384:SF5">
    <property type="entry name" value="AUXIN RESPONSE FACTOR 3"/>
    <property type="match status" value="1"/>
</dbReference>
<gene>
    <name evidence="11" type="ORF">KI387_024347</name>
</gene>
<dbReference type="Pfam" id="PF02309">
    <property type="entry name" value="AUX_IAA"/>
    <property type="match status" value="1"/>
</dbReference>
<dbReference type="InterPro" id="IPR044835">
    <property type="entry name" value="ARF_plant"/>
</dbReference>
<proteinExistence type="inferred from homology"/>
<evidence type="ECO:0000313" key="11">
    <source>
        <dbReference type="EMBL" id="KAH9315720.1"/>
    </source>
</evidence>
<evidence type="ECO:0000313" key="12">
    <source>
        <dbReference type="Proteomes" id="UP000824469"/>
    </source>
</evidence>